<organism evidence="4 6">
    <name type="scientific">Archangium gephyra</name>
    <dbReference type="NCBI Taxonomy" id="48"/>
    <lineage>
        <taxon>Bacteria</taxon>
        <taxon>Pseudomonadati</taxon>
        <taxon>Myxococcota</taxon>
        <taxon>Myxococcia</taxon>
        <taxon>Myxococcales</taxon>
        <taxon>Cystobacterineae</taxon>
        <taxon>Archangiaceae</taxon>
        <taxon>Archangium</taxon>
    </lineage>
</organism>
<dbReference type="Proteomes" id="UP000035579">
    <property type="component" value="Chromosome"/>
</dbReference>
<reference evidence="4 6" key="1">
    <citation type="submission" date="2015-05" db="EMBL/GenBank/DDBJ databases">
        <title>Genome assembly of Archangium gephyra DSM 2261.</title>
        <authorList>
            <person name="Sharma G."/>
            <person name="Subramanian S."/>
        </authorList>
    </citation>
    <scope>NUCLEOTIDE SEQUENCE [LARGE SCALE GENOMIC DNA]</scope>
    <source>
        <strain evidence="4 6">DSM 2261</strain>
    </source>
</reference>
<gene>
    <name evidence="4" type="ORF">AA314_03278</name>
    <name evidence="5" type="ORF">ATI61_103365</name>
</gene>
<dbReference type="RefSeq" id="WP_047856179.1">
    <property type="nucleotide sequence ID" value="NZ_CP011509.1"/>
</dbReference>
<dbReference type="Proteomes" id="UP000256345">
    <property type="component" value="Unassembled WGS sequence"/>
</dbReference>
<dbReference type="GO" id="GO:0031411">
    <property type="term" value="C:gas vesicle"/>
    <property type="evidence" value="ECO:0007669"/>
    <property type="project" value="UniProtKB-SubCell"/>
</dbReference>
<evidence type="ECO:0000313" key="6">
    <source>
        <dbReference type="Proteomes" id="UP000035579"/>
    </source>
</evidence>
<evidence type="ECO:0000313" key="4">
    <source>
        <dbReference type="EMBL" id="AKJ01652.1"/>
    </source>
</evidence>
<evidence type="ECO:0000256" key="3">
    <source>
        <dbReference type="ARBA" id="ARBA00035643"/>
    </source>
</evidence>
<dbReference type="EMBL" id="QUMU01000003">
    <property type="protein sequence ID" value="REG34465.1"/>
    <property type="molecule type" value="Genomic_DNA"/>
</dbReference>
<keyword evidence="7" id="KW-1185">Reference proteome</keyword>
<evidence type="ECO:0000313" key="7">
    <source>
        <dbReference type="Proteomes" id="UP000256345"/>
    </source>
</evidence>
<dbReference type="Pfam" id="PF06386">
    <property type="entry name" value="GvpL_GvpF"/>
    <property type="match status" value="1"/>
</dbReference>
<dbReference type="KEGG" id="age:AA314_03278"/>
<evidence type="ECO:0000313" key="5">
    <source>
        <dbReference type="EMBL" id="REG34465.1"/>
    </source>
</evidence>
<comment type="subcellular location">
    <subcellularLocation>
        <location evidence="2">Gas vesicle</location>
    </subcellularLocation>
</comment>
<name>A0AAC8TD56_9BACT</name>
<keyword evidence="1" id="KW-0304">Gas vesicle</keyword>
<dbReference type="PANTHER" id="PTHR36852">
    <property type="entry name" value="PROTEIN GVPL 2"/>
    <property type="match status" value="1"/>
</dbReference>
<evidence type="ECO:0000256" key="2">
    <source>
        <dbReference type="ARBA" id="ARBA00035108"/>
    </source>
</evidence>
<protein>
    <submittedName>
        <fullName evidence="5">Gas vesicle protein GvpL/GvpF</fullName>
    </submittedName>
    <submittedName>
        <fullName evidence="4">Gas vesicle synthesis GvpLGvpF</fullName>
    </submittedName>
</protein>
<dbReference type="PANTHER" id="PTHR36852:SF1">
    <property type="entry name" value="PROTEIN GVPL 2"/>
    <property type="match status" value="1"/>
</dbReference>
<reference evidence="5 7" key="2">
    <citation type="submission" date="2018-08" db="EMBL/GenBank/DDBJ databases">
        <title>Genomic Encyclopedia of Archaeal and Bacterial Type Strains, Phase II (KMG-II): from individual species to whole genera.</title>
        <authorList>
            <person name="Goeker M."/>
        </authorList>
    </citation>
    <scope>NUCLEOTIDE SEQUENCE [LARGE SCALE GENOMIC DNA]</scope>
    <source>
        <strain evidence="5 7">DSM 2261</strain>
    </source>
</reference>
<dbReference type="GO" id="GO:0031412">
    <property type="term" value="P:gas vesicle organization"/>
    <property type="evidence" value="ECO:0007669"/>
    <property type="project" value="InterPro"/>
</dbReference>
<proteinExistence type="inferred from homology"/>
<accession>A0AAC8TD56</accession>
<comment type="similarity">
    <text evidence="3">Belongs to the gas vesicle GvpF/GvpL family.</text>
</comment>
<sequence length="255" mass="28119">MMSAQAGGTYLYAVLAGSEGAGETELSGIEGGAVYRITAGDISAVVGRVSRARLRPERKHLLAHQAVLRRLMEHTTVLPAAFGLVARSDEAVRGRLLENQELFREQLAQVAGKVEMGLKVRWSAPNLFDYFVASHPELGAARDRMKGRHDIGREELIEVGKLFENLREADRQAHSERVAAVLQGRGVELKWNPTRGETEVMNLSCLVPREGLDAFEKLIEAAAEGFDDHFTFEFNGPWAPHSFTELKLPATSAQE</sequence>
<evidence type="ECO:0000256" key="1">
    <source>
        <dbReference type="ARBA" id="ARBA00022987"/>
    </source>
</evidence>
<dbReference type="EMBL" id="CP011509">
    <property type="protein sequence ID" value="AKJ01652.1"/>
    <property type="molecule type" value="Genomic_DNA"/>
</dbReference>
<dbReference type="AlphaFoldDB" id="A0AAC8TD56"/>
<dbReference type="InterPro" id="IPR009430">
    <property type="entry name" value="GvpL/GvpF"/>
</dbReference>